<dbReference type="InterPro" id="IPR004294">
    <property type="entry name" value="Carotenoid_Oase"/>
</dbReference>
<keyword evidence="2 5" id="KW-0479">Metal-binding</keyword>
<keyword evidence="4 5" id="KW-0408">Iron</keyword>
<dbReference type="RefSeq" id="WP_344418788.1">
    <property type="nucleotide sequence ID" value="NZ_BAAAQK010000012.1"/>
</dbReference>
<keyword evidence="5" id="KW-0223">Dioxygenase</keyword>
<name>A0ABN2NAV3_9PSEU</name>
<dbReference type="EMBL" id="BAAAQK010000012">
    <property type="protein sequence ID" value="GAA1855199.1"/>
    <property type="molecule type" value="Genomic_DNA"/>
</dbReference>
<dbReference type="EC" id="1.13.11.-" evidence="5"/>
<comment type="caution">
    <text evidence="7">The sequence shown here is derived from an EMBL/GenBank/DDBJ whole genome shotgun (WGS) entry which is preliminary data.</text>
</comment>
<gene>
    <name evidence="7" type="ORF">GCM10009836_39050</name>
</gene>
<evidence type="ECO:0000256" key="1">
    <source>
        <dbReference type="ARBA" id="ARBA00006787"/>
    </source>
</evidence>
<evidence type="ECO:0000256" key="5">
    <source>
        <dbReference type="RuleBase" id="RU364048"/>
    </source>
</evidence>
<dbReference type="Pfam" id="PF03055">
    <property type="entry name" value="RPE65"/>
    <property type="match status" value="1"/>
</dbReference>
<evidence type="ECO:0000256" key="3">
    <source>
        <dbReference type="ARBA" id="ARBA00023002"/>
    </source>
</evidence>
<proteinExistence type="inferred from homology"/>
<keyword evidence="8" id="KW-1185">Reference proteome</keyword>
<organism evidence="7 8">
    <name type="scientific">Pseudonocardia ailaonensis</name>
    <dbReference type="NCBI Taxonomy" id="367279"/>
    <lineage>
        <taxon>Bacteria</taxon>
        <taxon>Bacillati</taxon>
        <taxon>Actinomycetota</taxon>
        <taxon>Actinomycetes</taxon>
        <taxon>Pseudonocardiales</taxon>
        <taxon>Pseudonocardiaceae</taxon>
        <taxon>Pseudonocardia</taxon>
    </lineage>
</organism>
<dbReference type="PANTHER" id="PTHR10543:SF89">
    <property type="entry name" value="CAROTENOID 9,10(9',10')-CLEAVAGE DIOXYGENASE 1"/>
    <property type="match status" value="1"/>
</dbReference>
<evidence type="ECO:0000256" key="6">
    <source>
        <dbReference type="SAM" id="MobiDB-lite"/>
    </source>
</evidence>
<dbReference type="PANTHER" id="PTHR10543">
    <property type="entry name" value="BETA-CAROTENE DIOXYGENASE"/>
    <property type="match status" value="1"/>
</dbReference>
<feature type="region of interest" description="Disordered" evidence="6">
    <location>
        <begin position="1"/>
        <end position="22"/>
    </location>
</feature>
<sequence length="472" mass="50811">MTAPARPAPVEPGPFLSGPYSPVTAEVDVTDLHVDGELPDALDGAYVRNGPNPRFAPVGSHLHPLDGVGMLHRVVIADGRARYTNRFVRTPLVEVEERAGHVIRPGLSTLWRPGPDEVGPVLAGTLRRVPDVNVVRHGGRLLALAECDRPYRIGPQLQTLGQDTFGDTLPAGICAHPKIDPRTGEMVAFCDNVAPPFLTWTVIGPDGVGTPPRPVEGVERPSMIHDMAITDRYVVLVLAPLFFDVAEATKGGSLLEWKQEAGTRIALVPRDGGPVRWCEDEAFWLWHTANAHDAKDPVDGSDIVVLDYAEWERPSPPAPGATVTPRLARATIDPAAGSMRREVLADVAVDFPRVDDRLIGRPHPVAAAVLRTGRPRSHPGWGDALAWYDTRTGNVARWEATDLALGEPAFAPDPYSSAPDRGWWLSLATRPSTGESSLVVIPAADPAAGPVATVRMPVRVPLGQHGNWLPTP</sequence>
<feature type="compositionally biased region" description="Pro residues" evidence="6">
    <location>
        <begin position="1"/>
        <end position="12"/>
    </location>
</feature>
<evidence type="ECO:0000256" key="2">
    <source>
        <dbReference type="ARBA" id="ARBA00022723"/>
    </source>
</evidence>
<comment type="similarity">
    <text evidence="1 5">Belongs to the carotenoid oxygenase family.</text>
</comment>
<protein>
    <recommendedName>
        <fullName evidence="5">Dioxygenase</fullName>
        <ecNumber evidence="5">1.13.11.-</ecNumber>
    </recommendedName>
</protein>
<evidence type="ECO:0000313" key="7">
    <source>
        <dbReference type="EMBL" id="GAA1855199.1"/>
    </source>
</evidence>
<keyword evidence="3 5" id="KW-0560">Oxidoreductase</keyword>
<dbReference type="Proteomes" id="UP001500449">
    <property type="component" value="Unassembled WGS sequence"/>
</dbReference>
<evidence type="ECO:0000256" key="4">
    <source>
        <dbReference type="ARBA" id="ARBA00023004"/>
    </source>
</evidence>
<evidence type="ECO:0000313" key="8">
    <source>
        <dbReference type="Proteomes" id="UP001500449"/>
    </source>
</evidence>
<comment type="cofactor">
    <cofactor evidence="5">
        <name>Fe(2+)</name>
        <dbReference type="ChEBI" id="CHEBI:29033"/>
    </cofactor>
    <text evidence="5">Binds 1 Fe(2+) ion per subunit.</text>
</comment>
<accession>A0ABN2NAV3</accession>
<reference evidence="7 8" key="1">
    <citation type="journal article" date="2019" name="Int. J. Syst. Evol. Microbiol.">
        <title>The Global Catalogue of Microorganisms (GCM) 10K type strain sequencing project: providing services to taxonomists for standard genome sequencing and annotation.</title>
        <authorList>
            <consortium name="The Broad Institute Genomics Platform"/>
            <consortium name="The Broad Institute Genome Sequencing Center for Infectious Disease"/>
            <person name="Wu L."/>
            <person name="Ma J."/>
        </authorList>
    </citation>
    <scope>NUCLEOTIDE SEQUENCE [LARGE SCALE GENOMIC DNA]</scope>
    <source>
        <strain evidence="7 8">JCM 16009</strain>
    </source>
</reference>